<dbReference type="InterPro" id="IPR000192">
    <property type="entry name" value="Aminotrans_V_dom"/>
</dbReference>
<dbReference type="Gene3D" id="3.40.640.10">
    <property type="entry name" value="Type I PLP-dependent aspartate aminotransferase-like (Major domain)"/>
    <property type="match status" value="1"/>
</dbReference>
<organism evidence="3 4">
    <name type="scientific">Sphingobacterium zhuxiongii</name>
    <dbReference type="NCBI Taxonomy" id="2662364"/>
    <lineage>
        <taxon>Bacteria</taxon>
        <taxon>Pseudomonadati</taxon>
        <taxon>Bacteroidota</taxon>
        <taxon>Sphingobacteriia</taxon>
        <taxon>Sphingobacteriales</taxon>
        <taxon>Sphingobacteriaceae</taxon>
        <taxon>Sphingobacterium</taxon>
    </lineage>
</organism>
<dbReference type="EMBL" id="CP045652">
    <property type="protein sequence ID" value="QGA25307.1"/>
    <property type="molecule type" value="Genomic_DNA"/>
</dbReference>
<evidence type="ECO:0000313" key="4">
    <source>
        <dbReference type="Proteomes" id="UP000326921"/>
    </source>
</evidence>
<gene>
    <name evidence="3" type="ORF">GFH32_02795</name>
</gene>
<keyword evidence="3" id="KW-0808">Transferase</keyword>
<dbReference type="InterPro" id="IPR015424">
    <property type="entry name" value="PyrdxlP-dep_Trfase"/>
</dbReference>
<reference evidence="3 4" key="1">
    <citation type="submission" date="2019-10" db="EMBL/GenBank/DDBJ databases">
        <authorList>
            <person name="Dong K."/>
        </authorList>
    </citation>
    <scope>NUCLEOTIDE SEQUENCE [LARGE SCALE GENOMIC DNA]</scope>
    <source>
        <strain evidence="4">dk4302</strain>
    </source>
</reference>
<keyword evidence="3" id="KW-0032">Aminotransferase</keyword>
<dbReference type="Proteomes" id="UP000326921">
    <property type="component" value="Chromosome"/>
</dbReference>
<dbReference type="RefSeq" id="WP_153509628.1">
    <property type="nucleotide sequence ID" value="NZ_CP045652.1"/>
</dbReference>
<sequence>MTFSEHFNLSQEICYLNSSGNGLISKRSLQWRRDWEQQFFLVETDLRDQQASFLATVKETIARVFHAEGHKIYLTPNFSFAYSTLIDRLPRDYNYLAIEGEYPSILHPIITRNLSYHTVKADHQIEENIIAALHEKHTNVLVISIVQYISGLKVDPSFFKRLKQQFPDLLILADGSQYLGTENFSFTDSGIDALACSGYKWLCAGFGNGFLLINKTFQALLDQLLVSIPKPTADFWKTKSVLDTFFEPGHVDTVSQGTLRESLSLFEELGFE</sequence>
<dbReference type="InterPro" id="IPR015421">
    <property type="entry name" value="PyrdxlP-dep_Trfase_major"/>
</dbReference>
<evidence type="ECO:0000259" key="2">
    <source>
        <dbReference type="Pfam" id="PF00266"/>
    </source>
</evidence>
<dbReference type="Pfam" id="PF00266">
    <property type="entry name" value="Aminotran_5"/>
    <property type="match status" value="1"/>
</dbReference>
<protein>
    <submittedName>
        <fullName evidence="3">Aminotransferase class V-fold PLP-dependent enzyme</fullName>
    </submittedName>
</protein>
<keyword evidence="4" id="KW-1185">Reference proteome</keyword>
<keyword evidence="1" id="KW-0663">Pyridoxal phosphate</keyword>
<name>A0A5Q0Q5J6_9SPHI</name>
<feature type="domain" description="Aminotransferase class V" evidence="2">
    <location>
        <begin position="51"/>
        <end position="271"/>
    </location>
</feature>
<evidence type="ECO:0000256" key="1">
    <source>
        <dbReference type="ARBA" id="ARBA00022898"/>
    </source>
</evidence>
<dbReference type="AlphaFoldDB" id="A0A5Q0Q5J6"/>
<accession>A0A5Q0Q5J6</accession>
<dbReference type="GO" id="GO:0008483">
    <property type="term" value="F:transaminase activity"/>
    <property type="evidence" value="ECO:0007669"/>
    <property type="project" value="UniProtKB-KW"/>
</dbReference>
<dbReference type="SUPFAM" id="SSF53383">
    <property type="entry name" value="PLP-dependent transferases"/>
    <property type="match status" value="1"/>
</dbReference>
<dbReference type="Gene3D" id="3.90.1150.10">
    <property type="entry name" value="Aspartate Aminotransferase, domain 1"/>
    <property type="match status" value="1"/>
</dbReference>
<proteinExistence type="predicted"/>
<dbReference type="InterPro" id="IPR015422">
    <property type="entry name" value="PyrdxlP-dep_Trfase_small"/>
</dbReference>
<dbReference type="KEGG" id="sphe:GFH32_02795"/>
<evidence type="ECO:0000313" key="3">
    <source>
        <dbReference type="EMBL" id="QGA25307.1"/>
    </source>
</evidence>